<evidence type="ECO:0000256" key="1">
    <source>
        <dbReference type="SAM" id="Phobius"/>
    </source>
</evidence>
<keyword evidence="1" id="KW-1133">Transmembrane helix</keyword>
<proteinExistence type="predicted"/>
<evidence type="ECO:0000313" key="3">
    <source>
        <dbReference type="Proteomes" id="UP001139646"/>
    </source>
</evidence>
<protein>
    <recommendedName>
        <fullName evidence="4">Transposase</fullName>
    </recommendedName>
</protein>
<feature type="transmembrane region" description="Helical" evidence="1">
    <location>
        <begin position="21"/>
        <end position="39"/>
    </location>
</feature>
<dbReference type="Proteomes" id="UP001139646">
    <property type="component" value="Unassembled WGS sequence"/>
</dbReference>
<evidence type="ECO:0008006" key="4">
    <source>
        <dbReference type="Google" id="ProtNLM"/>
    </source>
</evidence>
<accession>A0ABS9X4C7</accession>
<reference evidence="2" key="1">
    <citation type="submission" date="2022-01" db="EMBL/GenBank/DDBJ databases">
        <title>Colwellia maritima, isolated from seawater.</title>
        <authorList>
            <person name="Kristyanto S."/>
            <person name="Jung J."/>
            <person name="Jeon C.O."/>
        </authorList>
    </citation>
    <scope>NUCLEOTIDE SEQUENCE</scope>
    <source>
        <strain evidence="2">MSW7</strain>
    </source>
</reference>
<keyword evidence="1" id="KW-0812">Transmembrane</keyword>
<name>A0ABS9X4C7_9GAMM</name>
<dbReference type="RefSeq" id="WP_242287695.1">
    <property type="nucleotide sequence ID" value="NZ_JAKKSL010000004.1"/>
</dbReference>
<comment type="caution">
    <text evidence="2">The sequence shown here is derived from an EMBL/GenBank/DDBJ whole genome shotgun (WGS) entry which is preliminary data.</text>
</comment>
<organism evidence="2 3">
    <name type="scientific">Colwellia maritima</name>
    <dbReference type="NCBI Taxonomy" id="2912588"/>
    <lineage>
        <taxon>Bacteria</taxon>
        <taxon>Pseudomonadati</taxon>
        <taxon>Pseudomonadota</taxon>
        <taxon>Gammaproteobacteria</taxon>
        <taxon>Alteromonadales</taxon>
        <taxon>Colwelliaceae</taxon>
        <taxon>Colwellia</taxon>
    </lineage>
</organism>
<gene>
    <name evidence="2" type="ORF">L3081_18675</name>
</gene>
<sequence>MFKQDKAVTNKTLCPTSKRTLLKVMLVMAFKGIFISNTVKAALVANNHESTLLAFINTLIPNALTQPLLRQIEKNIKPM</sequence>
<keyword evidence="3" id="KW-1185">Reference proteome</keyword>
<evidence type="ECO:0000313" key="2">
    <source>
        <dbReference type="EMBL" id="MCI2285046.1"/>
    </source>
</evidence>
<keyword evidence="1" id="KW-0472">Membrane</keyword>
<dbReference type="EMBL" id="JAKKSL010000004">
    <property type="protein sequence ID" value="MCI2285046.1"/>
    <property type="molecule type" value="Genomic_DNA"/>
</dbReference>